<keyword evidence="3" id="KW-1185">Reference proteome</keyword>
<dbReference type="EMBL" id="CP001341">
    <property type="protein sequence ID" value="ACL41055.1"/>
    <property type="molecule type" value="Genomic_DNA"/>
</dbReference>
<evidence type="ECO:0000313" key="2">
    <source>
        <dbReference type="EMBL" id="ACL41055.1"/>
    </source>
</evidence>
<dbReference type="STRING" id="452863.Achl_3094"/>
<feature type="transmembrane region" description="Helical" evidence="1">
    <location>
        <begin position="70"/>
        <end position="92"/>
    </location>
</feature>
<keyword evidence="1" id="KW-0472">Membrane</keyword>
<feature type="transmembrane region" description="Helical" evidence="1">
    <location>
        <begin position="128"/>
        <end position="146"/>
    </location>
</feature>
<dbReference type="Proteomes" id="UP000002505">
    <property type="component" value="Chromosome"/>
</dbReference>
<feature type="transmembrane region" description="Helical" evidence="1">
    <location>
        <begin position="104"/>
        <end position="122"/>
    </location>
</feature>
<gene>
    <name evidence="2" type="ordered locus">Achl_3094</name>
</gene>
<sequence>MHDDGATVNAMSNSPSAPRSGAAAMFSLAGLPLELKVAFWIWFVGGVLSLLGGLLGMLASLVLFAAAPAAAVGVVLLMLLAAAVGAAQMVFALKMKAGRSWARVALTVLAAITLGLAVVNGFAGTGQAGNWVAFVVALAATVLMWLPKAQAWFRGSPRRNTSSE</sequence>
<keyword evidence="1" id="KW-1133">Transmembrane helix</keyword>
<proteinExistence type="predicted"/>
<name>B8HF87_PSECP</name>
<dbReference type="eggNOG" id="ENOG502ZVUI">
    <property type="taxonomic scope" value="Bacteria"/>
</dbReference>
<dbReference type="AlphaFoldDB" id="B8HF87"/>
<protein>
    <submittedName>
        <fullName evidence="2">Uncharacterized protein</fullName>
    </submittedName>
</protein>
<accession>B8HF87</accession>
<dbReference type="KEGG" id="ach:Achl_3094"/>
<reference evidence="2" key="1">
    <citation type="submission" date="2009-01" db="EMBL/GenBank/DDBJ databases">
        <title>Complete sequence of chromosome of Arthrobacter chlorophenolicus A6.</title>
        <authorList>
            <consortium name="US DOE Joint Genome Institute"/>
            <person name="Lucas S."/>
            <person name="Copeland A."/>
            <person name="Lapidus A."/>
            <person name="Glavina del Rio T."/>
            <person name="Tice H."/>
            <person name="Bruce D."/>
            <person name="Goodwin L."/>
            <person name="Pitluck S."/>
            <person name="Goltsman E."/>
            <person name="Clum A."/>
            <person name="Larimer F."/>
            <person name="Land M."/>
            <person name="Hauser L."/>
            <person name="Kyrpides N."/>
            <person name="Mikhailova N."/>
            <person name="Jansson J."/>
            <person name="Richardson P."/>
        </authorList>
    </citation>
    <scope>NUCLEOTIDE SEQUENCE [LARGE SCALE GENOMIC DNA]</scope>
    <source>
        <strain evidence="2">A6</strain>
    </source>
</reference>
<dbReference type="HOGENOM" id="CLU_1615619_0_0_11"/>
<organism evidence="2 3">
    <name type="scientific">Pseudarthrobacter chlorophenolicus (strain ATCC 700700 / DSM 12829 / CIP 107037 / JCM 12360 / KCTC 9906 / NCIMB 13794 / A6)</name>
    <name type="common">Arthrobacter chlorophenolicus</name>
    <dbReference type="NCBI Taxonomy" id="452863"/>
    <lineage>
        <taxon>Bacteria</taxon>
        <taxon>Bacillati</taxon>
        <taxon>Actinomycetota</taxon>
        <taxon>Actinomycetes</taxon>
        <taxon>Micrococcales</taxon>
        <taxon>Micrococcaceae</taxon>
        <taxon>Pseudarthrobacter</taxon>
    </lineage>
</organism>
<feature type="transmembrane region" description="Helical" evidence="1">
    <location>
        <begin position="37"/>
        <end position="64"/>
    </location>
</feature>
<evidence type="ECO:0000256" key="1">
    <source>
        <dbReference type="SAM" id="Phobius"/>
    </source>
</evidence>
<keyword evidence="1" id="KW-0812">Transmembrane</keyword>
<evidence type="ECO:0000313" key="3">
    <source>
        <dbReference type="Proteomes" id="UP000002505"/>
    </source>
</evidence>